<name>A0A7W4K5F6_9PROT</name>
<dbReference type="Pfam" id="PF01292">
    <property type="entry name" value="Ni_hydr_CYTB"/>
    <property type="match status" value="1"/>
</dbReference>
<evidence type="ECO:0000256" key="13">
    <source>
        <dbReference type="SAM" id="Phobius"/>
    </source>
</evidence>
<dbReference type="GO" id="GO:0020037">
    <property type="term" value="F:heme binding"/>
    <property type="evidence" value="ECO:0007669"/>
    <property type="project" value="TreeGrafter"/>
</dbReference>
<feature type="transmembrane region" description="Helical" evidence="13">
    <location>
        <begin position="158"/>
        <end position="179"/>
    </location>
</feature>
<evidence type="ECO:0000256" key="2">
    <source>
        <dbReference type="ARBA" id="ARBA00004651"/>
    </source>
</evidence>
<evidence type="ECO:0000259" key="14">
    <source>
        <dbReference type="Pfam" id="PF01292"/>
    </source>
</evidence>
<evidence type="ECO:0000256" key="6">
    <source>
        <dbReference type="ARBA" id="ARBA00022692"/>
    </source>
</evidence>
<organism evidence="15 16">
    <name type="scientific">Gluconacetobacter tumulisoli</name>
    <dbReference type="NCBI Taxonomy" id="1286189"/>
    <lineage>
        <taxon>Bacteria</taxon>
        <taxon>Pseudomonadati</taxon>
        <taxon>Pseudomonadota</taxon>
        <taxon>Alphaproteobacteria</taxon>
        <taxon>Acetobacterales</taxon>
        <taxon>Acetobacteraceae</taxon>
        <taxon>Gluconacetobacter</taxon>
    </lineage>
</organism>
<keyword evidence="5" id="KW-0349">Heme</keyword>
<gene>
    <name evidence="15" type="ORF">HLH28_03290</name>
</gene>
<evidence type="ECO:0000256" key="11">
    <source>
        <dbReference type="ARBA" id="ARBA00023136"/>
    </source>
</evidence>
<proteinExistence type="inferred from homology"/>
<dbReference type="PANTHER" id="PTHR30529:SF1">
    <property type="entry name" value="CYTOCHROME B561 HOMOLOG 2"/>
    <property type="match status" value="1"/>
</dbReference>
<dbReference type="SUPFAM" id="SSF81342">
    <property type="entry name" value="Transmembrane di-heme cytochromes"/>
    <property type="match status" value="1"/>
</dbReference>
<keyword evidence="8" id="KW-0249">Electron transport</keyword>
<dbReference type="GO" id="GO:0005886">
    <property type="term" value="C:plasma membrane"/>
    <property type="evidence" value="ECO:0007669"/>
    <property type="project" value="UniProtKB-SubCell"/>
</dbReference>
<comment type="cofactor">
    <cofactor evidence="1">
        <name>heme b</name>
        <dbReference type="ChEBI" id="CHEBI:60344"/>
    </cofactor>
</comment>
<feature type="transmembrane region" description="Helical" evidence="13">
    <location>
        <begin position="20"/>
        <end position="39"/>
    </location>
</feature>
<evidence type="ECO:0000256" key="7">
    <source>
        <dbReference type="ARBA" id="ARBA00022723"/>
    </source>
</evidence>
<comment type="subcellular location">
    <subcellularLocation>
        <location evidence="2">Cell membrane</location>
        <topology evidence="2">Multi-pass membrane protein</topology>
    </subcellularLocation>
</comment>
<dbReference type="GO" id="GO:0046872">
    <property type="term" value="F:metal ion binding"/>
    <property type="evidence" value="ECO:0007669"/>
    <property type="project" value="UniProtKB-KW"/>
</dbReference>
<evidence type="ECO:0000256" key="10">
    <source>
        <dbReference type="ARBA" id="ARBA00023004"/>
    </source>
</evidence>
<accession>A0A7W4K5F6</accession>
<dbReference type="InterPro" id="IPR011577">
    <property type="entry name" value="Cyt_b561_bac/Ni-Hgenase"/>
</dbReference>
<feature type="domain" description="Cytochrome b561 bacterial/Ni-hydrogenase" evidence="14">
    <location>
        <begin position="13"/>
        <end position="191"/>
    </location>
</feature>
<keyword evidence="7" id="KW-0479">Metal-binding</keyword>
<keyword evidence="11 13" id="KW-0472">Membrane</keyword>
<evidence type="ECO:0000256" key="9">
    <source>
        <dbReference type="ARBA" id="ARBA00022989"/>
    </source>
</evidence>
<dbReference type="PANTHER" id="PTHR30529">
    <property type="entry name" value="CYTOCHROME B561"/>
    <property type="match status" value="1"/>
</dbReference>
<comment type="similarity">
    <text evidence="12">Belongs to the cytochrome b561 family.</text>
</comment>
<comment type="caution">
    <text evidence="15">The sequence shown here is derived from an EMBL/GenBank/DDBJ whole genome shotgun (WGS) entry which is preliminary data.</text>
</comment>
<evidence type="ECO:0000256" key="1">
    <source>
        <dbReference type="ARBA" id="ARBA00001970"/>
    </source>
</evidence>
<evidence type="ECO:0000256" key="3">
    <source>
        <dbReference type="ARBA" id="ARBA00022448"/>
    </source>
</evidence>
<keyword evidence="4" id="KW-1003">Cell membrane</keyword>
<keyword evidence="16" id="KW-1185">Reference proteome</keyword>
<reference evidence="15 16" key="1">
    <citation type="submission" date="2020-04" db="EMBL/GenBank/DDBJ databases">
        <title>Description of novel Gluconacetobacter.</title>
        <authorList>
            <person name="Sombolestani A."/>
        </authorList>
    </citation>
    <scope>NUCLEOTIDE SEQUENCE [LARGE SCALE GENOMIC DNA]</scope>
    <source>
        <strain evidence="15 16">LMG 27802</strain>
    </source>
</reference>
<evidence type="ECO:0000313" key="16">
    <source>
        <dbReference type="Proteomes" id="UP000578030"/>
    </source>
</evidence>
<evidence type="ECO:0000256" key="8">
    <source>
        <dbReference type="ARBA" id="ARBA00022982"/>
    </source>
</evidence>
<evidence type="ECO:0000256" key="4">
    <source>
        <dbReference type="ARBA" id="ARBA00022475"/>
    </source>
</evidence>
<feature type="transmembrane region" description="Helical" evidence="13">
    <location>
        <begin position="100"/>
        <end position="131"/>
    </location>
</feature>
<keyword evidence="10" id="KW-0408">Iron</keyword>
<dbReference type="GO" id="GO:0022904">
    <property type="term" value="P:respiratory electron transport chain"/>
    <property type="evidence" value="ECO:0007669"/>
    <property type="project" value="InterPro"/>
</dbReference>
<dbReference type="RefSeq" id="WP_182954428.1">
    <property type="nucleotide sequence ID" value="NZ_JABEQM010000002.1"/>
</dbReference>
<dbReference type="EMBL" id="JABEQM010000002">
    <property type="protein sequence ID" value="MBB2200613.1"/>
    <property type="molecule type" value="Genomic_DNA"/>
</dbReference>
<keyword evidence="9 13" id="KW-1133">Transmembrane helix</keyword>
<protein>
    <submittedName>
        <fullName evidence="15">Cytochrome b</fullName>
    </submittedName>
</protein>
<dbReference type="GO" id="GO:0009055">
    <property type="term" value="F:electron transfer activity"/>
    <property type="evidence" value="ECO:0007669"/>
    <property type="project" value="InterPro"/>
</dbReference>
<dbReference type="AlphaFoldDB" id="A0A7W4K5F6"/>
<dbReference type="Proteomes" id="UP000578030">
    <property type="component" value="Unassembled WGS sequence"/>
</dbReference>
<sequence length="203" mass="22121">MPARPDMAGTTGRYDPVAIALHWVIAAGILTLIGMGLAMDHLSLPPMQVFRLYQLHKSIGITLMLAIVLRIGWRLCHRAPALPAAMPDIERRAAHGTHGLLYGLQVLLPLSGWALVSASVFNIPTVLYGIVPWPHLPVLPTLHDKAPVEAALKTLHHWGAWILTAVIALHAAAALRHHFVLKDGVLRQMLPARRRAAKSSQPA</sequence>
<evidence type="ECO:0000256" key="5">
    <source>
        <dbReference type="ARBA" id="ARBA00022617"/>
    </source>
</evidence>
<evidence type="ECO:0000313" key="15">
    <source>
        <dbReference type="EMBL" id="MBB2200613.1"/>
    </source>
</evidence>
<feature type="transmembrane region" description="Helical" evidence="13">
    <location>
        <begin position="59"/>
        <end position="76"/>
    </location>
</feature>
<dbReference type="InterPro" id="IPR052168">
    <property type="entry name" value="Cytochrome_b561_oxidase"/>
</dbReference>
<keyword evidence="6 13" id="KW-0812">Transmembrane</keyword>
<evidence type="ECO:0000256" key="12">
    <source>
        <dbReference type="ARBA" id="ARBA00037975"/>
    </source>
</evidence>
<dbReference type="InterPro" id="IPR016174">
    <property type="entry name" value="Di-haem_cyt_TM"/>
</dbReference>
<keyword evidence="3" id="KW-0813">Transport</keyword>
<dbReference type="Gene3D" id="1.20.950.20">
    <property type="entry name" value="Transmembrane di-heme cytochromes, Chain C"/>
    <property type="match status" value="1"/>
</dbReference>